<reference evidence="1" key="1">
    <citation type="submission" date="2024-07" db="EMBL/GenBank/DDBJ databases">
        <authorList>
            <person name="Yu S.T."/>
        </authorList>
    </citation>
    <scope>NUCLEOTIDE SEQUENCE</scope>
    <source>
        <strain evidence="1">R39</strain>
    </source>
</reference>
<dbReference type="AlphaFoldDB" id="A0AB39QLW2"/>
<name>A0AB39QLW2_9ACTN</name>
<sequence>MDWGTLLGTVVGAVLGVGSTLIADGTRSRREQANRMHESLRDLYSTYLAALNDSSSVLRVIILRENDAAARYQAALDAFRDTSVLTQRYRVALQAPQPVREKSDQAYRLLRQWRDLLGSHPGLSLASPEYLEGLERFHQARKDLQAAMRASLATAGR</sequence>
<proteinExistence type="predicted"/>
<dbReference type="RefSeq" id="WP_369222398.1">
    <property type="nucleotide sequence ID" value="NZ_CP163441.1"/>
</dbReference>
<accession>A0AB39QLW2</accession>
<protein>
    <submittedName>
        <fullName evidence="1">Uncharacterized protein</fullName>
    </submittedName>
</protein>
<organism evidence="1">
    <name type="scientific">Streptomyces sp. R39</name>
    <dbReference type="NCBI Taxonomy" id="3238631"/>
    <lineage>
        <taxon>Bacteria</taxon>
        <taxon>Bacillati</taxon>
        <taxon>Actinomycetota</taxon>
        <taxon>Actinomycetes</taxon>
        <taxon>Kitasatosporales</taxon>
        <taxon>Streptomycetaceae</taxon>
        <taxon>Streptomyces</taxon>
    </lineage>
</organism>
<gene>
    <name evidence="1" type="ORF">AB5J52_13695</name>
</gene>
<evidence type="ECO:0000313" key="1">
    <source>
        <dbReference type="EMBL" id="XDQ43226.1"/>
    </source>
</evidence>
<dbReference type="EMBL" id="CP163441">
    <property type="protein sequence ID" value="XDQ43226.1"/>
    <property type="molecule type" value="Genomic_DNA"/>
</dbReference>